<keyword evidence="1 2" id="KW-0677">Repeat</keyword>
<dbReference type="SUPFAM" id="SSF55021">
    <property type="entry name" value="ACT-like"/>
    <property type="match status" value="3"/>
</dbReference>
<dbReference type="EMBL" id="JACEFO010002629">
    <property type="protein sequence ID" value="KAF8653167.1"/>
    <property type="molecule type" value="Genomic_DNA"/>
</dbReference>
<dbReference type="AlphaFoldDB" id="A0A835AFK1"/>
<dbReference type="InterPro" id="IPR045865">
    <property type="entry name" value="ACT-like_dom_sf"/>
</dbReference>
<dbReference type="InterPro" id="IPR002912">
    <property type="entry name" value="ACT_dom"/>
</dbReference>
<dbReference type="Pfam" id="PF01842">
    <property type="entry name" value="ACT"/>
    <property type="match status" value="2"/>
</dbReference>
<protein>
    <recommendedName>
        <fullName evidence="2">ACT domain-containing protein ACR</fullName>
    </recommendedName>
    <alternativeName>
        <fullName evidence="2">Protein ACT DOMAIN REPEATS</fullName>
    </alternativeName>
</protein>
<dbReference type="OrthoDB" id="2019938at2759"/>
<dbReference type="Gene3D" id="3.30.70.260">
    <property type="match status" value="2"/>
</dbReference>
<dbReference type="Pfam" id="PF24931">
    <property type="entry name" value="ACT_ACR9_3rd"/>
    <property type="match status" value="1"/>
</dbReference>
<organism evidence="4 5">
    <name type="scientific">Digitaria exilis</name>
    <dbReference type="NCBI Taxonomy" id="1010633"/>
    <lineage>
        <taxon>Eukaryota</taxon>
        <taxon>Viridiplantae</taxon>
        <taxon>Streptophyta</taxon>
        <taxon>Embryophyta</taxon>
        <taxon>Tracheophyta</taxon>
        <taxon>Spermatophyta</taxon>
        <taxon>Magnoliopsida</taxon>
        <taxon>Liliopsida</taxon>
        <taxon>Poales</taxon>
        <taxon>Poaceae</taxon>
        <taxon>PACMAD clade</taxon>
        <taxon>Panicoideae</taxon>
        <taxon>Panicodae</taxon>
        <taxon>Paniceae</taxon>
        <taxon>Anthephorinae</taxon>
        <taxon>Digitaria</taxon>
    </lineage>
</organism>
<keyword evidence="5" id="KW-1185">Reference proteome</keyword>
<evidence type="ECO:0000259" key="3">
    <source>
        <dbReference type="PROSITE" id="PS51671"/>
    </source>
</evidence>
<gene>
    <name evidence="4" type="ORF">HU200_062616</name>
</gene>
<comment type="caution">
    <text evidence="4">The sequence shown here is derived from an EMBL/GenBank/DDBJ whole genome shotgun (WGS) entry which is preliminary data.</text>
</comment>
<dbReference type="PROSITE" id="PS51671">
    <property type="entry name" value="ACT"/>
    <property type="match status" value="3"/>
</dbReference>
<evidence type="ECO:0000256" key="1">
    <source>
        <dbReference type="ARBA" id="ARBA00022737"/>
    </source>
</evidence>
<dbReference type="PANTHER" id="PTHR31096">
    <property type="entry name" value="ACT DOMAIN-CONTAINING PROTEIN ACR4-RELATED"/>
    <property type="match status" value="1"/>
</dbReference>
<dbReference type="CDD" id="cd04897">
    <property type="entry name" value="ACT_ACR_3"/>
    <property type="match status" value="1"/>
</dbReference>
<evidence type="ECO:0000256" key="2">
    <source>
        <dbReference type="RuleBase" id="RU369043"/>
    </source>
</evidence>
<sequence>MDDGSDDSLPEMDMFPVPTCGPCPQSHGDLTVADGVVGPRPQRHGRIRRRAPKMLPYFDPEYENFNQRINPPRVCIDNTTCIDCTLVKVDSMNKNGILLEVLQVLSDLDLHIFKAYITSDGGWFMDVFHVVDKQGQKITDDKTIKYIEKALGPESNLLGAKGNISPGRSVGLHSIGDHTAIELKGPDRTGLLSEIFAVLADLQCNVLAAEVWTHRMRVACVVYVNDVATGQAIDVDPCRVSRVETRLRHVLRGYGDDDGGRGALANFAVGSATHHVDRRLHQLMHADVDVECDGDDTSAVAVANAGEGDRPVVTVEHCEEKSYSVVNVKCRDRSKLLFDIVCTLTDMHYVVFHAAVSSEANYGIQELYIRRKDGKTLLKDEAERVIRCLEAAISRRVSEVNTYYSPESLSDSFCRDMHFSVADLTYARTTQGFTLELCGRDRVGLLSDVTRVLREHGLTVTRADVTTVGGQATNVFYVRDPSGQPVDMKTIEGLRGRVGQTVMLNAKSVPATVARAPEPGSGGMARTSFFSFGNLFAKLRA</sequence>
<evidence type="ECO:0000313" key="4">
    <source>
        <dbReference type="EMBL" id="KAF8653167.1"/>
    </source>
</evidence>
<dbReference type="GO" id="GO:0016597">
    <property type="term" value="F:amino acid binding"/>
    <property type="evidence" value="ECO:0007669"/>
    <property type="project" value="UniProtKB-UniRule"/>
</dbReference>
<name>A0A835AFK1_9POAL</name>
<dbReference type="InterPro" id="IPR040217">
    <property type="entry name" value="ACR1-12"/>
</dbReference>
<accession>A0A835AFK1</accession>
<proteinExistence type="predicted"/>
<feature type="domain" description="ACT" evidence="3">
    <location>
        <begin position="180"/>
        <end position="261"/>
    </location>
</feature>
<comment type="function">
    <text evidence="2">Binds amino acids.</text>
</comment>
<dbReference type="Proteomes" id="UP000636709">
    <property type="component" value="Unassembled WGS sequence"/>
</dbReference>
<dbReference type="PANTHER" id="PTHR31096:SF5">
    <property type="entry name" value="ACT DOMAIN-CONTAINING PROTEIN ACR3"/>
    <property type="match status" value="1"/>
</dbReference>
<feature type="domain" description="ACT" evidence="3">
    <location>
        <begin position="86"/>
        <end position="165"/>
    </location>
</feature>
<feature type="domain" description="ACT" evidence="3">
    <location>
        <begin position="434"/>
        <end position="511"/>
    </location>
</feature>
<dbReference type="CDD" id="cd04895">
    <property type="entry name" value="ACT_ACR_1"/>
    <property type="match status" value="1"/>
</dbReference>
<evidence type="ECO:0000313" key="5">
    <source>
        <dbReference type="Proteomes" id="UP000636709"/>
    </source>
</evidence>
<reference evidence="4" key="1">
    <citation type="submission" date="2020-07" db="EMBL/GenBank/DDBJ databases">
        <title>Genome sequence and genetic diversity analysis of an under-domesticated orphan crop, white fonio (Digitaria exilis).</title>
        <authorList>
            <person name="Bennetzen J.L."/>
            <person name="Chen S."/>
            <person name="Ma X."/>
            <person name="Wang X."/>
            <person name="Yssel A.E.J."/>
            <person name="Chaluvadi S.R."/>
            <person name="Johnson M."/>
            <person name="Gangashetty P."/>
            <person name="Hamidou F."/>
            <person name="Sanogo M.D."/>
            <person name="Zwaenepoel A."/>
            <person name="Wallace J."/>
            <person name="Van De Peer Y."/>
            <person name="Van Deynze A."/>
        </authorList>
    </citation>
    <scope>NUCLEOTIDE SEQUENCE</scope>
    <source>
        <tissue evidence="4">Leaves</tissue>
    </source>
</reference>